<keyword evidence="6" id="KW-0804">Transcription</keyword>
<evidence type="ECO:0000256" key="3">
    <source>
        <dbReference type="ARBA" id="ARBA00022898"/>
    </source>
</evidence>
<evidence type="ECO:0000256" key="4">
    <source>
        <dbReference type="ARBA" id="ARBA00023015"/>
    </source>
</evidence>
<accession>A0ABS8D6T9</accession>
<reference evidence="8" key="1">
    <citation type="submission" date="2021-10" db="EMBL/GenBank/DDBJ databases">
        <title>The complete genome sequence of Leeia sp. TBRC 13508.</title>
        <authorList>
            <person name="Charoenyingcharoen P."/>
            <person name="Yukphan P."/>
        </authorList>
    </citation>
    <scope>NUCLEOTIDE SEQUENCE</scope>
    <source>
        <strain evidence="8">TBRC 13508</strain>
    </source>
</reference>
<keyword evidence="8" id="KW-0808">Transferase</keyword>
<dbReference type="Pfam" id="PF00392">
    <property type="entry name" value="GntR"/>
    <property type="match status" value="1"/>
</dbReference>
<dbReference type="SMART" id="SM00345">
    <property type="entry name" value="HTH_GNTR"/>
    <property type="match status" value="1"/>
</dbReference>
<dbReference type="InterPro" id="IPR015421">
    <property type="entry name" value="PyrdxlP-dep_Trfase_major"/>
</dbReference>
<keyword evidence="3" id="KW-0663">Pyridoxal phosphate</keyword>
<evidence type="ECO:0000259" key="7">
    <source>
        <dbReference type="PROSITE" id="PS50949"/>
    </source>
</evidence>
<proteinExistence type="inferred from homology"/>
<dbReference type="CDD" id="cd00609">
    <property type="entry name" value="AAT_like"/>
    <property type="match status" value="1"/>
</dbReference>
<evidence type="ECO:0000256" key="1">
    <source>
        <dbReference type="ARBA" id="ARBA00005384"/>
    </source>
</evidence>
<dbReference type="InterPro" id="IPR036388">
    <property type="entry name" value="WH-like_DNA-bd_sf"/>
</dbReference>
<dbReference type="CDD" id="cd07377">
    <property type="entry name" value="WHTH_GntR"/>
    <property type="match status" value="1"/>
</dbReference>
<keyword evidence="8" id="KW-0032">Aminotransferase</keyword>
<dbReference type="RefSeq" id="WP_227180697.1">
    <property type="nucleotide sequence ID" value="NZ_JAJBZT010000005.1"/>
</dbReference>
<evidence type="ECO:0000256" key="2">
    <source>
        <dbReference type="ARBA" id="ARBA00021531"/>
    </source>
</evidence>
<protein>
    <recommendedName>
        <fullName evidence="2">Putative 8-amino-7-oxononanoate synthase</fullName>
    </recommendedName>
</protein>
<organism evidence="8 9">
    <name type="scientific">Leeia speluncae</name>
    <dbReference type="NCBI Taxonomy" id="2884804"/>
    <lineage>
        <taxon>Bacteria</taxon>
        <taxon>Pseudomonadati</taxon>
        <taxon>Pseudomonadota</taxon>
        <taxon>Betaproteobacteria</taxon>
        <taxon>Neisseriales</taxon>
        <taxon>Leeiaceae</taxon>
        <taxon>Leeia</taxon>
    </lineage>
</organism>
<keyword evidence="4" id="KW-0805">Transcription regulation</keyword>
<dbReference type="GO" id="GO:0003746">
    <property type="term" value="F:translation elongation factor activity"/>
    <property type="evidence" value="ECO:0007669"/>
    <property type="project" value="UniProtKB-KW"/>
</dbReference>
<dbReference type="InterPro" id="IPR004839">
    <property type="entry name" value="Aminotransferase_I/II_large"/>
</dbReference>
<dbReference type="InterPro" id="IPR051446">
    <property type="entry name" value="HTH_trans_reg/aminotransferase"/>
</dbReference>
<dbReference type="PROSITE" id="PS50949">
    <property type="entry name" value="HTH_GNTR"/>
    <property type="match status" value="1"/>
</dbReference>
<dbReference type="Pfam" id="PF00155">
    <property type="entry name" value="Aminotran_1_2"/>
    <property type="match status" value="1"/>
</dbReference>
<dbReference type="EMBL" id="JAJBZT010000005">
    <property type="protein sequence ID" value="MCB6183915.1"/>
    <property type="molecule type" value="Genomic_DNA"/>
</dbReference>
<dbReference type="GO" id="GO:0008483">
    <property type="term" value="F:transaminase activity"/>
    <property type="evidence" value="ECO:0007669"/>
    <property type="project" value="UniProtKB-KW"/>
</dbReference>
<sequence>MSKLHRYMEISERLSREIQSGILPAGEKAPSLREITKQFGVSLGTALQAYEHLEKLGLLRSEPKRGFFVNRINPPRLPEKTVPIAIQPADVKSLPLVDEVLQPTIGETEFSFATAELDVIWQPVQGLEKALRAVVRDEMASLGQYISSPGHPALRQQIALRSFEWGGNLHADEVLITNGATDALYLSLRACTQPGDIVATESPAYFGLLQLLQNLQLQVIEIPTDSQTGIDLAALEEACHAFPVKAVVVSASFQNPFGFSMPDSHKAQLITLANKRDFAIIEDDVYGDLFFSNARPKPIKAFDDKDRVIYCNSFSKTAVPGYRLGWCATNRYLPRIKQLQIEQNIAVSSLPQLVMHRFLQQGDYSKHLLQLRERLQRQLPEIIETLQQHMPPGTRVSRPDGGFVLWLELPGHISALDVYVEAKQLGILVTPGDLFFSQSPKRNCLRLSCGSPFSLEMKTAMMKLSEICQSLQYAGTS</sequence>
<name>A0ABS8D6T9_9NEIS</name>
<feature type="domain" description="HTH gntR-type" evidence="7">
    <location>
        <begin position="4"/>
        <end position="72"/>
    </location>
</feature>
<dbReference type="InterPro" id="IPR015424">
    <property type="entry name" value="PyrdxlP-dep_Trfase"/>
</dbReference>
<comment type="similarity">
    <text evidence="1">In the C-terminal section; belongs to the class-I pyridoxal-phosphate-dependent aminotransferase family.</text>
</comment>
<evidence type="ECO:0000313" key="9">
    <source>
        <dbReference type="Proteomes" id="UP001165395"/>
    </source>
</evidence>
<dbReference type="Gene3D" id="3.40.640.10">
    <property type="entry name" value="Type I PLP-dependent aspartate aminotransferase-like (Major domain)"/>
    <property type="match status" value="1"/>
</dbReference>
<gene>
    <name evidence="8" type="ORF">LIN78_10205</name>
</gene>
<evidence type="ECO:0000313" key="8">
    <source>
        <dbReference type="EMBL" id="MCB6183915.1"/>
    </source>
</evidence>
<dbReference type="SUPFAM" id="SSF46785">
    <property type="entry name" value="Winged helix' DNA-binding domain"/>
    <property type="match status" value="1"/>
</dbReference>
<dbReference type="PANTHER" id="PTHR46577:SF2">
    <property type="entry name" value="TRANSCRIPTIONAL REGULATORY PROTEIN"/>
    <property type="match status" value="1"/>
</dbReference>
<evidence type="ECO:0000256" key="6">
    <source>
        <dbReference type="ARBA" id="ARBA00023163"/>
    </source>
</evidence>
<dbReference type="InterPro" id="IPR036390">
    <property type="entry name" value="WH_DNA-bd_sf"/>
</dbReference>
<dbReference type="Gene3D" id="1.10.10.10">
    <property type="entry name" value="Winged helix-like DNA-binding domain superfamily/Winged helix DNA-binding domain"/>
    <property type="match status" value="1"/>
</dbReference>
<keyword evidence="9" id="KW-1185">Reference proteome</keyword>
<dbReference type="InterPro" id="IPR015422">
    <property type="entry name" value="PyrdxlP-dep_Trfase_small"/>
</dbReference>
<comment type="caution">
    <text evidence="8">The sequence shown here is derived from an EMBL/GenBank/DDBJ whole genome shotgun (WGS) entry which is preliminary data.</text>
</comment>
<dbReference type="Gene3D" id="3.90.1150.10">
    <property type="entry name" value="Aspartate Aminotransferase, domain 1"/>
    <property type="match status" value="1"/>
</dbReference>
<dbReference type="SUPFAM" id="SSF53383">
    <property type="entry name" value="PLP-dependent transferases"/>
    <property type="match status" value="1"/>
</dbReference>
<evidence type="ECO:0000256" key="5">
    <source>
        <dbReference type="ARBA" id="ARBA00023125"/>
    </source>
</evidence>
<keyword evidence="8" id="KW-0251">Elongation factor</keyword>
<keyword evidence="5" id="KW-0238">DNA-binding</keyword>
<keyword evidence="8" id="KW-0648">Protein biosynthesis</keyword>
<dbReference type="Proteomes" id="UP001165395">
    <property type="component" value="Unassembled WGS sequence"/>
</dbReference>
<dbReference type="PANTHER" id="PTHR46577">
    <property type="entry name" value="HTH-TYPE TRANSCRIPTIONAL REGULATORY PROTEIN GABR"/>
    <property type="match status" value="1"/>
</dbReference>
<dbReference type="InterPro" id="IPR000524">
    <property type="entry name" value="Tscrpt_reg_HTH_GntR"/>
</dbReference>